<dbReference type="RefSeq" id="WP_246276817.1">
    <property type="nucleotide sequence ID" value="NZ_CAWPPK010000272.1"/>
</dbReference>
<comment type="caution">
    <text evidence="1">The sequence shown here is derived from an EMBL/GenBank/DDBJ whole genome shotgun (WGS) entry which is preliminary data.</text>
</comment>
<keyword evidence="2" id="KW-1185">Reference proteome</keyword>
<reference evidence="1 2" key="1">
    <citation type="journal article" date="2020" name="Sci. Rep.">
        <title>A novel cyanobacterial geosmin producer, revising GeoA distribution and dispersion patterns in Bacteria.</title>
        <authorList>
            <person name="Churro C."/>
            <person name="Semedo-Aguiar A.P."/>
            <person name="Silva A.D."/>
            <person name="Pereira-Leal J.B."/>
            <person name="Leite R.B."/>
        </authorList>
    </citation>
    <scope>NUCLEOTIDE SEQUENCE [LARGE SCALE GENOMIC DNA]</scope>
    <source>
        <strain evidence="1 2">IPMA8</strain>
    </source>
</reference>
<dbReference type="Proteomes" id="UP000702425">
    <property type="component" value="Unassembled WGS sequence"/>
</dbReference>
<gene>
    <name evidence="1" type="ORF">E5S67_03295</name>
</gene>
<organism evidence="1 2">
    <name type="scientific">Microcoleus asticus IPMA8</name>
    <dbReference type="NCBI Taxonomy" id="2563858"/>
    <lineage>
        <taxon>Bacteria</taxon>
        <taxon>Bacillati</taxon>
        <taxon>Cyanobacteriota</taxon>
        <taxon>Cyanophyceae</taxon>
        <taxon>Oscillatoriophycideae</taxon>
        <taxon>Oscillatoriales</taxon>
        <taxon>Microcoleaceae</taxon>
        <taxon>Microcoleus</taxon>
        <taxon>Microcoleus asticus</taxon>
    </lineage>
</organism>
<evidence type="ECO:0000313" key="2">
    <source>
        <dbReference type="Proteomes" id="UP000702425"/>
    </source>
</evidence>
<sequence length="86" mass="9527">MATATNVYLMLYPKPALAKVLLDKPGLLKEVWQALDRISDQTLMGEGRVYGGGLHKLEPRELGNALAEKILEIRFYPNCSPTSLVV</sequence>
<evidence type="ECO:0000313" key="1">
    <source>
        <dbReference type="EMBL" id="NQE35560.1"/>
    </source>
</evidence>
<proteinExistence type="predicted"/>
<name>A0ABX2CYU4_9CYAN</name>
<protein>
    <submittedName>
        <fullName evidence="1">Uncharacterized protein</fullName>
    </submittedName>
</protein>
<dbReference type="EMBL" id="SRRZ01000058">
    <property type="protein sequence ID" value="NQE35560.1"/>
    <property type="molecule type" value="Genomic_DNA"/>
</dbReference>
<accession>A0ABX2CYU4</accession>